<comment type="caution">
    <text evidence="2">The sequence shown here is derived from an EMBL/GenBank/DDBJ whole genome shotgun (WGS) entry which is preliminary data.</text>
</comment>
<dbReference type="EMBL" id="SZYD01000006">
    <property type="protein sequence ID" value="KAD5960232.1"/>
    <property type="molecule type" value="Genomic_DNA"/>
</dbReference>
<reference evidence="2 3" key="1">
    <citation type="submission" date="2019-05" db="EMBL/GenBank/DDBJ databases">
        <title>Mikania micrantha, genome provides insights into the molecular mechanism of rapid growth.</title>
        <authorList>
            <person name="Liu B."/>
        </authorList>
    </citation>
    <scope>NUCLEOTIDE SEQUENCE [LARGE SCALE GENOMIC DNA]</scope>
    <source>
        <strain evidence="2">NLD-2019</strain>
        <tissue evidence="2">Leaf</tissue>
    </source>
</reference>
<evidence type="ECO:0000313" key="3">
    <source>
        <dbReference type="Proteomes" id="UP000326396"/>
    </source>
</evidence>
<protein>
    <submittedName>
        <fullName evidence="2">Uncharacterized protein</fullName>
    </submittedName>
</protein>
<name>A0A5N6P6G7_9ASTR</name>
<dbReference type="Proteomes" id="UP000326396">
    <property type="component" value="Linkage Group LG14"/>
</dbReference>
<proteinExistence type="predicted"/>
<keyword evidence="3" id="KW-1185">Reference proteome</keyword>
<organism evidence="2 3">
    <name type="scientific">Mikania micrantha</name>
    <name type="common">bitter vine</name>
    <dbReference type="NCBI Taxonomy" id="192012"/>
    <lineage>
        <taxon>Eukaryota</taxon>
        <taxon>Viridiplantae</taxon>
        <taxon>Streptophyta</taxon>
        <taxon>Embryophyta</taxon>
        <taxon>Tracheophyta</taxon>
        <taxon>Spermatophyta</taxon>
        <taxon>Magnoliopsida</taxon>
        <taxon>eudicotyledons</taxon>
        <taxon>Gunneridae</taxon>
        <taxon>Pentapetalae</taxon>
        <taxon>asterids</taxon>
        <taxon>campanulids</taxon>
        <taxon>Asterales</taxon>
        <taxon>Asteraceae</taxon>
        <taxon>Asteroideae</taxon>
        <taxon>Heliantheae alliance</taxon>
        <taxon>Eupatorieae</taxon>
        <taxon>Mikania</taxon>
    </lineage>
</organism>
<feature type="region of interest" description="Disordered" evidence="1">
    <location>
        <begin position="1"/>
        <end position="46"/>
    </location>
</feature>
<gene>
    <name evidence="2" type="ORF">E3N88_11704</name>
</gene>
<feature type="compositionally biased region" description="Basic and acidic residues" evidence="1">
    <location>
        <begin position="8"/>
        <end position="30"/>
    </location>
</feature>
<evidence type="ECO:0000256" key="1">
    <source>
        <dbReference type="SAM" id="MobiDB-lite"/>
    </source>
</evidence>
<accession>A0A5N6P6G7</accession>
<evidence type="ECO:0000313" key="2">
    <source>
        <dbReference type="EMBL" id="KAD5960232.1"/>
    </source>
</evidence>
<dbReference type="AlphaFoldDB" id="A0A5N6P6G7"/>
<sequence>MTGRRWQGRRDGSGGGRCEEGGGSRQRGEIQRYSAASGRKKADGDGRACKEDGIVVLSPVEYIGLEEVEVKKSKKSFQLR</sequence>